<dbReference type="EMBL" id="AP024483">
    <property type="protein sequence ID" value="BCS82971.1"/>
    <property type="molecule type" value="Genomic_DNA"/>
</dbReference>
<organism evidence="1 2">
    <name type="scientific">Cotonvirus japonicus</name>
    <dbReference type="NCBI Taxonomy" id="2811091"/>
    <lineage>
        <taxon>Viruses</taxon>
        <taxon>Varidnaviria</taxon>
        <taxon>Bamfordvirae</taxon>
        <taxon>Nucleocytoviricota</taxon>
        <taxon>Megaviricetes</taxon>
        <taxon>Imitervirales</taxon>
        <taxon>Mimiviridae</taxon>
        <taxon>Megamimivirinae</taxon>
        <taxon>Cotonvirus</taxon>
        <taxon>Cotonvirus japonicum</taxon>
    </lineage>
</organism>
<evidence type="ECO:0000313" key="2">
    <source>
        <dbReference type="Proteomes" id="UP001321479"/>
    </source>
</evidence>
<reference evidence="1 2" key="1">
    <citation type="submission" date="2021-02" db="EMBL/GenBank/DDBJ databases">
        <title>Cotonvirus japonicus, which uses Golgi apparatus of host cells for its virion factory, phylogenetically links tailed tupanvirus and icosahedral mimivirus.</title>
        <authorList>
            <person name="Takahashi H."/>
            <person name="Fukaya S."/>
            <person name="Song C."/>
            <person name="Murata K."/>
            <person name="Takemura M."/>
        </authorList>
    </citation>
    <scope>NUCLEOTIDE SEQUENCE [LARGE SCALE GENOMIC DNA]</scope>
</reference>
<keyword evidence="2" id="KW-1185">Reference proteome</keyword>
<proteinExistence type="predicted"/>
<sequence>MYSGIISELSQKMKPGVYLNVNNITVYKKVLCAKINSVGKSLYYTKGVVELEIPAKSDIVVPIYYTNTESIRTDCAIVKKITFGELDDTESFSQEVDNTWLSFSHYDPTFIYKKDTIVKPNEPLCLNPKKYYVSGIHACTTYFDAYKYDSILLYNVNSFRELEIV</sequence>
<dbReference type="GeneID" id="80558176"/>
<name>A0ABM7NS49_9VIRU</name>
<dbReference type="Proteomes" id="UP001321479">
    <property type="component" value="Segment"/>
</dbReference>
<dbReference type="RefSeq" id="YP_010841579.1">
    <property type="nucleotide sequence ID" value="NC_079139.1"/>
</dbReference>
<evidence type="ECO:0000313" key="1">
    <source>
        <dbReference type="EMBL" id="BCS82971.1"/>
    </source>
</evidence>
<protein>
    <submittedName>
        <fullName evidence="1">Uncharacterized protein</fullName>
    </submittedName>
</protein>
<accession>A0ABM7NS49</accession>